<dbReference type="Gene3D" id="1.10.238.10">
    <property type="entry name" value="EF-hand"/>
    <property type="match status" value="1"/>
</dbReference>
<evidence type="ECO:0000313" key="6">
    <source>
        <dbReference type="EMBL" id="UMM14468.1"/>
    </source>
</evidence>
<organism evidence="6 7">
    <name type="scientific">Caenorhabditis briggsae</name>
    <dbReference type="NCBI Taxonomy" id="6238"/>
    <lineage>
        <taxon>Eukaryota</taxon>
        <taxon>Metazoa</taxon>
        <taxon>Ecdysozoa</taxon>
        <taxon>Nematoda</taxon>
        <taxon>Chromadorea</taxon>
        <taxon>Rhabditida</taxon>
        <taxon>Rhabditina</taxon>
        <taxon>Rhabditomorpha</taxon>
        <taxon>Rhabditoidea</taxon>
        <taxon>Rhabditidae</taxon>
        <taxon>Peloderinae</taxon>
        <taxon>Caenorhabditis</taxon>
    </lineage>
</organism>
<dbReference type="InterPro" id="IPR002048">
    <property type="entry name" value="EF_hand_dom"/>
</dbReference>
<dbReference type="SUPFAM" id="SSF47473">
    <property type="entry name" value="EF-hand"/>
    <property type="match status" value="1"/>
</dbReference>
<evidence type="ECO:0000256" key="3">
    <source>
        <dbReference type="ARBA" id="ARBA00022837"/>
    </source>
</evidence>
<evidence type="ECO:0000256" key="1">
    <source>
        <dbReference type="ARBA" id="ARBA00022723"/>
    </source>
</evidence>
<dbReference type="PROSITE" id="PS00018">
    <property type="entry name" value="EF_HAND_1"/>
    <property type="match status" value="1"/>
</dbReference>
<feature type="domain" description="EF-hand" evidence="5">
    <location>
        <begin position="148"/>
        <end position="183"/>
    </location>
</feature>
<evidence type="ECO:0000259" key="5">
    <source>
        <dbReference type="PROSITE" id="PS50222"/>
    </source>
</evidence>
<dbReference type="PANTHER" id="PTHR13025:SF6">
    <property type="entry name" value="EF-HAND DOMAIN-CONTAINING PROTEIN-RELATED"/>
    <property type="match status" value="1"/>
</dbReference>
<evidence type="ECO:0000313" key="7">
    <source>
        <dbReference type="Proteomes" id="UP000829354"/>
    </source>
</evidence>
<dbReference type="InterPro" id="IPR018247">
    <property type="entry name" value="EF_Hand_1_Ca_BS"/>
</dbReference>
<keyword evidence="2" id="KW-0677">Repeat</keyword>
<dbReference type="Proteomes" id="UP000829354">
    <property type="component" value="Chromosome I"/>
</dbReference>
<gene>
    <name evidence="6" type="ORF">L5515_002261</name>
</gene>
<proteinExistence type="predicted"/>
<protein>
    <recommendedName>
        <fullName evidence="5">EF-hand domain-containing protein</fullName>
    </recommendedName>
</protein>
<name>A0AAE9E740_CAEBR</name>
<reference evidence="6 7" key="1">
    <citation type="submission" date="2022-04" db="EMBL/GenBank/DDBJ databases">
        <title>Chromosome-level reference genomes for two strains of Caenorhabditis briggsae: an improved platform for comparative genomics.</title>
        <authorList>
            <person name="Stevens L."/>
            <person name="Andersen E."/>
        </authorList>
    </citation>
    <scope>NUCLEOTIDE SEQUENCE [LARGE SCALE GENOMIC DNA]</scope>
    <source>
        <strain evidence="6">VX34</strain>
        <tissue evidence="6">Whole-organism</tissue>
    </source>
</reference>
<dbReference type="PROSITE" id="PS50222">
    <property type="entry name" value="EF_HAND_2"/>
    <property type="match status" value="1"/>
</dbReference>
<dbReference type="InterPro" id="IPR011992">
    <property type="entry name" value="EF-hand-dom_pair"/>
</dbReference>
<feature type="region of interest" description="Disordered" evidence="4">
    <location>
        <begin position="311"/>
        <end position="355"/>
    </location>
</feature>
<feature type="compositionally biased region" description="Low complexity" evidence="4">
    <location>
        <begin position="329"/>
        <end position="348"/>
    </location>
</feature>
<keyword evidence="3" id="KW-0106">Calcium</keyword>
<dbReference type="AlphaFoldDB" id="A0AAE9E740"/>
<accession>A0AAE9E740</accession>
<dbReference type="GO" id="GO:0005509">
    <property type="term" value="F:calcium ion binding"/>
    <property type="evidence" value="ECO:0007669"/>
    <property type="project" value="InterPro"/>
</dbReference>
<evidence type="ECO:0000256" key="4">
    <source>
        <dbReference type="SAM" id="MobiDB-lite"/>
    </source>
</evidence>
<keyword evidence="1" id="KW-0479">Metal-binding</keyword>
<keyword evidence="7" id="KW-1185">Reference proteome</keyword>
<evidence type="ECO:0000256" key="2">
    <source>
        <dbReference type="ARBA" id="ARBA00022737"/>
    </source>
</evidence>
<dbReference type="EMBL" id="CP092620">
    <property type="protein sequence ID" value="UMM14468.1"/>
    <property type="molecule type" value="Genomic_DNA"/>
</dbReference>
<dbReference type="InterPro" id="IPR040365">
    <property type="entry name" value="EFHD1/2"/>
</dbReference>
<dbReference type="PANTHER" id="PTHR13025">
    <property type="entry name" value="EF-HAND DOMAIN-CONTAINING PROTEIN D"/>
    <property type="match status" value="1"/>
</dbReference>
<sequence length="355" mass="40675">MSNYSNQRDSHLGVDSGVYEIPPRRGSSTIEIIVEKMPTVPEEPLSLGVEYPLKYRGRKYQDLLSKYAPGLPDVPVLEGWRKTMRELLHAMNLHIAPGPRNYILEEFKEFSRKQIEFFIYIYYSFKNAKNRFMGFEEFRYFMNTMKMIDTMTLSDIFDGADINQDGELSAEEFLTLFRMSNNLEYSEPLSVLRDIAHSDHADVNDDKNEPDNCSQCVKIVLDEDVLELTTWNATKEYYHWRNQTFGCQDERNFFSTAKSLIGQSEEESHPATKNALNFLLTLKAKTGSEAQVVGFPDMEGTMNFPSVSCLPHQQAETPKKKSNLLSRAKSWIRSKNDSSSSKSSKSVSQIPNASK</sequence>